<keyword evidence="8" id="KW-0333">Golgi apparatus</keyword>
<feature type="region of interest" description="Disordered" evidence="14">
    <location>
        <begin position="1"/>
        <end position="29"/>
    </location>
</feature>
<dbReference type="EMBL" id="CANHGI010000003">
    <property type="protein sequence ID" value="CAI5444056.1"/>
    <property type="molecule type" value="Genomic_DNA"/>
</dbReference>
<dbReference type="AlphaFoldDB" id="A0A9P1N197"/>
<dbReference type="GO" id="GO:0008476">
    <property type="term" value="F:protein-tyrosine sulfotransferase activity"/>
    <property type="evidence" value="ECO:0007669"/>
    <property type="project" value="UniProtKB-EC"/>
</dbReference>
<keyword evidence="5 15" id="KW-0812">Transmembrane</keyword>
<protein>
    <recommendedName>
        <fullName evidence="3 13">Protein-tyrosine sulfotransferase</fullName>
        <ecNumber evidence="3 13">2.8.2.20</ecNumber>
    </recommendedName>
</protein>
<name>A0A9P1N197_9PELO</name>
<keyword evidence="10" id="KW-1015">Disulfide bond</keyword>
<gene>
    <name evidence="16" type="ORF">CAMP_LOCUS6693</name>
</gene>
<comment type="similarity">
    <text evidence="2 13">Belongs to the protein sulfotransferase family.</text>
</comment>
<evidence type="ECO:0000256" key="10">
    <source>
        <dbReference type="ARBA" id="ARBA00023157"/>
    </source>
</evidence>
<evidence type="ECO:0000256" key="13">
    <source>
        <dbReference type="RuleBase" id="RU365018"/>
    </source>
</evidence>
<dbReference type="SUPFAM" id="SSF52540">
    <property type="entry name" value="P-loop containing nucleoside triphosphate hydrolases"/>
    <property type="match status" value="1"/>
</dbReference>
<evidence type="ECO:0000256" key="12">
    <source>
        <dbReference type="ARBA" id="ARBA00048460"/>
    </source>
</evidence>
<comment type="function">
    <text evidence="13">Catalyzes the O-sulfation of tyrosine residues within acidic motifs of polypeptides, using 3'-phosphoadenylyl sulfate (PAPS) as cosubstrate.</text>
</comment>
<accession>A0A9P1N197</accession>
<dbReference type="Pfam" id="PF13469">
    <property type="entry name" value="Sulfotransfer_3"/>
    <property type="match status" value="1"/>
</dbReference>
<dbReference type="PANTHER" id="PTHR12788:SF10">
    <property type="entry name" value="PROTEIN-TYROSINE SULFOTRANSFERASE"/>
    <property type="match status" value="1"/>
</dbReference>
<evidence type="ECO:0000256" key="8">
    <source>
        <dbReference type="ARBA" id="ARBA00023034"/>
    </source>
</evidence>
<evidence type="ECO:0000256" key="1">
    <source>
        <dbReference type="ARBA" id="ARBA00004323"/>
    </source>
</evidence>
<evidence type="ECO:0000256" key="2">
    <source>
        <dbReference type="ARBA" id="ARBA00009988"/>
    </source>
</evidence>
<feature type="compositionally biased region" description="Low complexity" evidence="14">
    <location>
        <begin position="7"/>
        <end position="22"/>
    </location>
</feature>
<evidence type="ECO:0000256" key="5">
    <source>
        <dbReference type="ARBA" id="ARBA00022692"/>
    </source>
</evidence>
<reference evidence="16" key="1">
    <citation type="submission" date="2022-11" db="EMBL/GenBank/DDBJ databases">
        <authorList>
            <person name="Kikuchi T."/>
        </authorList>
    </citation>
    <scope>NUCLEOTIDE SEQUENCE</scope>
    <source>
        <strain evidence="16">PS1010</strain>
    </source>
</reference>
<evidence type="ECO:0000256" key="6">
    <source>
        <dbReference type="ARBA" id="ARBA00022968"/>
    </source>
</evidence>
<keyword evidence="4 13" id="KW-0808">Transferase</keyword>
<feature type="transmembrane region" description="Helical" evidence="15">
    <location>
        <begin position="38"/>
        <end position="54"/>
    </location>
</feature>
<evidence type="ECO:0000256" key="14">
    <source>
        <dbReference type="SAM" id="MobiDB-lite"/>
    </source>
</evidence>
<comment type="caution">
    <text evidence="16">The sequence shown here is derived from an EMBL/GenBank/DDBJ whole genome shotgun (WGS) entry which is preliminary data.</text>
</comment>
<proteinExistence type="inferred from homology"/>
<sequence>MRPPSPSFTKKSPFSSESSPSEHQNLSRNERMRRNREFLLVLFLIVFFLFYFITSREPTENDQNFGGENQQRAKFLAPNLKGLETLGVEMAAYNRTSPFIFIGGVPRSGTTLMRAMLDAHPDVRCGEETRVIPRILGLRSQWRKSEKEWNRLQQAGVTNDVLNSAISSFIINIMAGHGEAAPRLCNKDPFTMKSTEYLHEIFPNAKYLMMIRDGRATVNSIISRKVTITGFDLNDFRQCMQKWNTAIQLMIEQCEKVGSTKCLKVYYEQLVLHPEKQMREILEFLELPWNSNVLHHEELIGKSISLSNVERSSDQVVKPVNLDALSKWVGTIPEDVVKDMDEIAPMLRKLGYDPNANPPNYGKPDEIVARKTDDVHKNGEEWYKKAVQVVNDPSRVDKPVVDNDTR</sequence>
<dbReference type="FunFam" id="3.40.50.300:FF:000290">
    <property type="entry name" value="Protein-tyrosine sulfotransferase"/>
    <property type="match status" value="1"/>
</dbReference>
<keyword evidence="7 15" id="KW-1133">Transmembrane helix</keyword>
<evidence type="ECO:0000256" key="9">
    <source>
        <dbReference type="ARBA" id="ARBA00023136"/>
    </source>
</evidence>
<evidence type="ECO:0000313" key="16">
    <source>
        <dbReference type="EMBL" id="CAI5444056.1"/>
    </source>
</evidence>
<keyword evidence="9 15" id="KW-0472">Membrane</keyword>
<keyword evidence="6" id="KW-0735">Signal-anchor</keyword>
<dbReference type="GO" id="GO:0000139">
    <property type="term" value="C:Golgi membrane"/>
    <property type="evidence" value="ECO:0007669"/>
    <property type="project" value="UniProtKB-SubCell"/>
</dbReference>
<evidence type="ECO:0000256" key="11">
    <source>
        <dbReference type="ARBA" id="ARBA00023180"/>
    </source>
</evidence>
<dbReference type="OrthoDB" id="545675at2759"/>
<evidence type="ECO:0000313" key="17">
    <source>
        <dbReference type="Proteomes" id="UP001152747"/>
    </source>
</evidence>
<evidence type="ECO:0000256" key="4">
    <source>
        <dbReference type="ARBA" id="ARBA00022679"/>
    </source>
</evidence>
<dbReference type="InterPro" id="IPR026634">
    <property type="entry name" value="TPST-like"/>
</dbReference>
<dbReference type="PANTHER" id="PTHR12788">
    <property type="entry name" value="PROTEIN-TYROSINE SULFOTRANSFERASE 2"/>
    <property type="match status" value="1"/>
</dbReference>
<dbReference type="EC" id="2.8.2.20" evidence="3 13"/>
<keyword evidence="17" id="KW-1185">Reference proteome</keyword>
<dbReference type="Gene3D" id="3.40.50.300">
    <property type="entry name" value="P-loop containing nucleotide triphosphate hydrolases"/>
    <property type="match status" value="1"/>
</dbReference>
<organism evidence="16 17">
    <name type="scientific">Caenorhabditis angaria</name>
    <dbReference type="NCBI Taxonomy" id="860376"/>
    <lineage>
        <taxon>Eukaryota</taxon>
        <taxon>Metazoa</taxon>
        <taxon>Ecdysozoa</taxon>
        <taxon>Nematoda</taxon>
        <taxon>Chromadorea</taxon>
        <taxon>Rhabditida</taxon>
        <taxon>Rhabditina</taxon>
        <taxon>Rhabditomorpha</taxon>
        <taxon>Rhabditoidea</taxon>
        <taxon>Rhabditidae</taxon>
        <taxon>Peloderinae</taxon>
        <taxon>Caenorhabditis</taxon>
    </lineage>
</organism>
<dbReference type="Proteomes" id="UP001152747">
    <property type="component" value="Unassembled WGS sequence"/>
</dbReference>
<keyword evidence="11" id="KW-0325">Glycoprotein</keyword>
<dbReference type="InterPro" id="IPR027417">
    <property type="entry name" value="P-loop_NTPase"/>
</dbReference>
<comment type="catalytic activity">
    <reaction evidence="12 13">
        <text>L-tyrosyl-[protein] + 3'-phosphoadenylyl sulfate = O-sulfo-L-tyrosine-[protein] + adenosine 3',5'-bisphosphate + H(+)</text>
        <dbReference type="Rhea" id="RHEA:16801"/>
        <dbReference type="Rhea" id="RHEA-COMP:10136"/>
        <dbReference type="Rhea" id="RHEA-COMP:11688"/>
        <dbReference type="ChEBI" id="CHEBI:15378"/>
        <dbReference type="ChEBI" id="CHEBI:46858"/>
        <dbReference type="ChEBI" id="CHEBI:58339"/>
        <dbReference type="ChEBI" id="CHEBI:58343"/>
        <dbReference type="ChEBI" id="CHEBI:65286"/>
        <dbReference type="EC" id="2.8.2.20"/>
    </reaction>
</comment>
<evidence type="ECO:0000256" key="7">
    <source>
        <dbReference type="ARBA" id="ARBA00022989"/>
    </source>
</evidence>
<comment type="subcellular location">
    <subcellularLocation>
        <location evidence="1">Golgi apparatus membrane</location>
        <topology evidence="1">Single-pass type II membrane protein</topology>
    </subcellularLocation>
</comment>
<evidence type="ECO:0000256" key="3">
    <source>
        <dbReference type="ARBA" id="ARBA00013262"/>
    </source>
</evidence>
<evidence type="ECO:0000256" key="15">
    <source>
        <dbReference type="SAM" id="Phobius"/>
    </source>
</evidence>